<keyword evidence="1" id="KW-0812">Transmembrane</keyword>
<evidence type="ECO:0008006" key="4">
    <source>
        <dbReference type="Google" id="ProtNLM"/>
    </source>
</evidence>
<feature type="transmembrane region" description="Helical" evidence="1">
    <location>
        <begin position="21"/>
        <end position="41"/>
    </location>
</feature>
<dbReference type="Proteomes" id="UP000468687">
    <property type="component" value="Unassembled WGS sequence"/>
</dbReference>
<gene>
    <name evidence="2" type="ORF">G3T38_10180</name>
</gene>
<evidence type="ECO:0000313" key="2">
    <source>
        <dbReference type="EMBL" id="NEN78647.1"/>
    </source>
</evidence>
<dbReference type="EMBL" id="JAAGXA010000006">
    <property type="protein sequence ID" value="NEN78647.1"/>
    <property type="molecule type" value="Genomic_DNA"/>
</dbReference>
<evidence type="ECO:0000256" key="1">
    <source>
        <dbReference type="SAM" id="Phobius"/>
    </source>
</evidence>
<dbReference type="AlphaFoldDB" id="A0A6P0HK73"/>
<keyword evidence="3" id="KW-1185">Reference proteome</keyword>
<organism evidence="2 3">
    <name type="scientific">Nocardioides zeae</name>
    <dbReference type="NCBI Taxonomy" id="1457234"/>
    <lineage>
        <taxon>Bacteria</taxon>
        <taxon>Bacillati</taxon>
        <taxon>Actinomycetota</taxon>
        <taxon>Actinomycetes</taxon>
        <taxon>Propionibacteriales</taxon>
        <taxon>Nocardioidaceae</taxon>
        <taxon>Nocardioides</taxon>
    </lineage>
</organism>
<keyword evidence="1" id="KW-1133">Transmembrane helix</keyword>
<reference evidence="2 3" key="1">
    <citation type="journal article" date="2014" name="Int. J. Syst. Evol. Microbiol.">
        <title>Nocardioides zeae sp. nov., isolated from the stem of Zea mays.</title>
        <authorList>
            <person name="Glaeser S.P."/>
            <person name="McInroy J.A."/>
            <person name="Busse H.J."/>
            <person name="Kampfer P."/>
        </authorList>
    </citation>
    <scope>NUCLEOTIDE SEQUENCE [LARGE SCALE GENOMIC DNA]</scope>
    <source>
        <strain evidence="2 3">JCM 30728</strain>
    </source>
</reference>
<protein>
    <recommendedName>
        <fullName evidence="4">Pilus assembly protein</fullName>
    </recommendedName>
</protein>
<sequence length="163" mass="17055">MRRVRGWSPGRRDQRGSAVIELTWLGILLLVPVVYIVLAVFEVQRGAFGVTSASRVAARAYALAPTHEEGLRAAEAAAELALADQGVDRPLTVDVRCSAPGGAGDARRTGVAVCREPGAVITVVVGTSTELPFMPEVLGGGTPTFALESTHAVPYGQFREAGS</sequence>
<proteinExistence type="predicted"/>
<dbReference type="RefSeq" id="WP_163772195.1">
    <property type="nucleotide sequence ID" value="NZ_JAAGXA010000006.1"/>
</dbReference>
<name>A0A6P0HK73_9ACTN</name>
<accession>A0A6P0HK73</accession>
<keyword evidence="1" id="KW-0472">Membrane</keyword>
<evidence type="ECO:0000313" key="3">
    <source>
        <dbReference type="Proteomes" id="UP000468687"/>
    </source>
</evidence>
<comment type="caution">
    <text evidence="2">The sequence shown here is derived from an EMBL/GenBank/DDBJ whole genome shotgun (WGS) entry which is preliminary data.</text>
</comment>